<accession>A0A6A5CBP8</accession>
<dbReference type="SUPFAM" id="SSF53383">
    <property type="entry name" value="PLP-dependent transferases"/>
    <property type="match status" value="1"/>
</dbReference>
<comment type="similarity">
    <text evidence="6">Belongs to the class-I pyridoxal-phosphate-dependent aminotransferase family. Alanine aminotransferase subfamily.</text>
</comment>
<dbReference type="Gene3D" id="3.40.640.10">
    <property type="entry name" value="Type I PLP-dependent aspartate aminotransferase-like (Major domain)"/>
    <property type="match status" value="1"/>
</dbReference>
<dbReference type="GO" id="GO:0004021">
    <property type="term" value="F:L-alanine:2-oxoglutarate aminotransferase activity"/>
    <property type="evidence" value="ECO:0007669"/>
    <property type="project" value="TreeGrafter"/>
</dbReference>
<dbReference type="UniPathway" id="UPA00528">
    <property type="reaction ID" value="UER00586"/>
</dbReference>
<protein>
    <recommendedName>
        <fullName evidence="8">Aminotransferase class I/classII large domain-containing protein</fullName>
    </recommendedName>
</protein>
<comment type="subunit">
    <text evidence="2">Homodimer.</text>
</comment>
<proteinExistence type="inferred from homology"/>
<organism evidence="9 10">
    <name type="scientific">Naegleria fowleri</name>
    <name type="common">Brain eating amoeba</name>
    <dbReference type="NCBI Taxonomy" id="5763"/>
    <lineage>
        <taxon>Eukaryota</taxon>
        <taxon>Discoba</taxon>
        <taxon>Heterolobosea</taxon>
        <taxon>Tetramitia</taxon>
        <taxon>Eutetramitia</taxon>
        <taxon>Vahlkampfiidae</taxon>
        <taxon>Naegleria</taxon>
    </lineage>
</organism>
<evidence type="ECO:0000313" key="9">
    <source>
        <dbReference type="EMBL" id="KAF0984701.1"/>
    </source>
</evidence>
<keyword evidence="4" id="KW-0808">Transferase</keyword>
<dbReference type="AlphaFoldDB" id="A0A6A5CBP8"/>
<keyword evidence="10" id="KW-1185">Reference proteome</keyword>
<dbReference type="FunFam" id="3.40.640.10:FF:000012">
    <property type="entry name" value="alanine aminotransferase 2"/>
    <property type="match status" value="1"/>
</dbReference>
<evidence type="ECO:0000256" key="2">
    <source>
        <dbReference type="ARBA" id="ARBA00011738"/>
    </source>
</evidence>
<evidence type="ECO:0000256" key="6">
    <source>
        <dbReference type="ARBA" id="ARBA00025785"/>
    </source>
</evidence>
<dbReference type="VEuPathDB" id="AmoebaDB:NF0122710"/>
<name>A0A6A5CBP8_NAEFO</name>
<dbReference type="GO" id="GO:0030170">
    <property type="term" value="F:pyridoxal phosphate binding"/>
    <property type="evidence" value="ECO:0007669"/>
    <property type="project" value="InterPro"/>
</dbReference>
<evidence type="ECO:0000256" key="5">
    <source>
        <dbReference type="ARBA" id="ARBA00022898"/>
    </source>
</evidence>
<dbReference type="Gene3D" id="1.10.287.1970">
    <property type="match status" value="1"/>
</dbReference>
<feature type="compositionally biased region" description="Polar residues" evidence="7">
    <location>
        <begin position="1"/>
        <end position="11"/>
    </location>
</feature>
<dbReference type="OMA" id="FGFECPP"/>
<keyword evidence="3" id="KW-0032">Aminotransferase</keyword>
<dbReference type="GO" id="GO:0042853">
    <property type="term" value="P:L-alanine catabolic process"/>
    <property type="evidence" value="ECO:0007669"/>
    <property type="project" value="UniProtKB-UniPathway"/>
</dbReference>
<dbReference type="Proteomes" id="UP000444721">
    <property type="component" value="Unassembled WGS sequence"/>
</dbReference>
<dbReference type="PANTHER" id="PTHR11751">
    <property type="entry name" value="ALANINE AMINOTRANSFERASE"/>
    <property type="match status" value="1"/>
</dbReference>
<dbReference type="InterPro" id="IPR015421">
    <property type="entry name" value="PyrdxlP-dep_Trfase_major"/>
</dbReference>
<evidence type="ECO:0000259" key="8">
    <source>
        <dbReference type="Pfam" id="PF00155"/>
    </source>
</evidence>
<dbReference type="InterPro" id="IPR015424">
    <property type="entry name" value="PyrdxlP-dep_Trfase"/>
</dbReference>
<dbReference type="InterPro" id="IPR045088">
    <property type="entry name" value="ALAT1/2-like"/>
</dbReference>
<dbReference type="PANTHER" id="PTHR11751:SF29">
    <property type="entry name" value="ALANINE TRANSAMINASE"/>
    <property type="match status" value="1"/>
</dbReference>
<sequence length="521" mass="58358">MNSNDPSSEFESISNNHHLSSLPSSSITEMQGIKKVLTTQSINPNILKTSYAVRGKVVIRANQIEHELKTNPSAFAFQDIVYCNIGNPQQLKQKPLTFHRNVLSLLTASHWLEDSSKKELLSQMVNRDVLERAERILSNIDSKSTGAYTHSQGYEFVREDVAAFIEQRDGLKKGTIHSDRIFLTDGASPGVQLCLKTLIRNDQDGIMIPIPQYPLYSATIDLCGGSQVPYYLEEESGWGLTMPELERAYEEATKKGQNVRALVIINPGNPTGQVLERSHMEQVIQFCLKKGVVLLADEVYQENNYTNGKKPFYSFNKIAYEMGVEKQLEMISFHSVSKGFTGECGRRGGYFQLGEAVDPAVKEELYKISSVNLCPNADGQIMVDLMVRPPAPGEASYEEYIKERDAILNSLKRRAEKLVKMLNSLEGVSCQPVEGAMYAFPQITLPEKAIQKAKELGMAPDLMYVLELLEQTGICVVPGSGFQQKPGTHHFRTTILPSEEQIEGVVDRMAKFHAKFMNQYK</sequence>
<dbReference type="Gene3D" id="3.90.1150.10">
    <property type="entry name" value="Aspartate Aminotransferase, domain 1"/>
    <property type="match status" value="1"/>
</dbReference>
<dbReference type="FunFam" id="3.90.1150.10:FF:000010">
    <property type="entry name" value="Alanine aminotransferase 2"/>
    <property type="match status" value="1"/>
</dbReference>
<reference evidence="9 10" key="1">
    <citation type="journal article" date="2019" name="Sci. Rep.">
        <title>Nanopore sequencing improves the draft genome of the human pathogenic amoeba Naegleria fowleri.</title>
        <authorList>
            <person name="Liechti N."/>
            <person name="Schurch N."/>
            <person name="Bruggmann R."/>
            <person name="Wittwer M."/>
        </authorList>
    </citation>
    <scope>NUCLEOTIDE SEQUENCE [LARGE SCALE GENOMIC DNA]</scope>
    <source>
        <strain evidence="9 10">ATCC 30894</strain>
    </source>
</reference>
<dbReference type="OrthoDB" id="1732682at2759"/>
<evidence type="ECO:0000256" key="7">
    <source>
        <dbReference type="SAM" id="MobiDB-lite"/>
    </source>
</evidence>
<dbReference type="RefSeq" id="XP_044569414.1">
    <property type="nucleotide sequence ID" value="XM_044709588.1"/>
</dbReference>
<dbReference type="CDD" id="cd00609">
    <property type="entry name" value="AAT_like"/>
    <property type="match status" value="1"/>
</dbReference>
<dbReference type="VEuPathDB" id="AmoebaDB:FDP41_000600"/>
<evidence type="ECO:0000256" key="1">
    <source>
        <dbReference type="ARBA" id="ARBA00001933"/>
    </source>
</evidence>
<comment type="cofactor">
    <cofactor evidence="1">
        <name>pyridoxal 5'-phosphate</name>
        <dbReference type="ChEBI" id="CHEBI:597326"/>
    </cofactor>
</comment>
<dbReference type="GeneID" id="68107818"/>
<dbReference type="VEuPathDB" id="AmoebaDB:NfTy_002310"/>
<evidence type="ECO:0000313" key="10">
    <source>
        <dbReference type="Proteomes" id="UP000444721"/>
    </source>
</evidence>
<gene>
    <name evidence="9" type="ORF">FDP41_000600</name>
</gene>
<feature type="region of interest" description="Disordered" evidence="7">
    <location>
        <begin position="1"/>
        <end position="24"/>
    </location>
</feature>
<comment type="caution">
    <text evidence="9">The sequence shown here is derived from an EMBL/GenBank/DDBJ whole genome shotgun (WGS) entry which is preliminary data.</text>
</comment>
<dbReference type="EMBL" id="VFQX01000002">
    <property type="protein sequence ID" value="KAF0984701.1"/>
    <property type="molecule type" value="Genomic_DNA"/>
</dbReference>
<evidence type="ECO:0000256" key="3">
    <source>
        <dbReference type="ARBA" id="ARBA00022576"/>
    </source>
</evidence>
<feature type="compositionally biased region" description="Low complexity" evidence="7">
    <location>
        <begin position="12"/>
        <end position="24"/>
    </location>
</feature>
<evidence type="ECO:0000256" key="4">
    <source>
        <dbReference type="ARBA" id="ARBA00022679"/>
    </source>
</evidence>
<dbReference type="InterPro" id="IPR004839">
    <property type="entry name" value="Aminotransferase_I/II_large"/>
</dbReference>
<keyword evidence="5" id="KW-0663">Pyridoxal phosphate</keyword>
<dbReference type="Pfam" id="PF00155">
    <property type="entry name" value="Aminotran_1_2"/>
    <property type="match status" value="1"/>
</dbReference>
<dbReference type="InterPro" id="IPR015422">
    <property type="entry name" value="PyrdxlP-dep_Trfase_small"/>
</dbReference>
<feature type="domain" description="Aminotransferase class I/classII large" evidence="8">
    <location>
        <begin position="129"/>
        <end position="508"/>
    </location>
</feature>